<dbReference type="GO" id="GO:0044614">
    <property type="term" value="C:nuclear pore cytoplasmic filaments"/>
    <property type="evidence" value="ECO:0007669"/>
    <property type="project" value="TreeGrafter"/>
</dbReference>
<dbReference type="GO" id="GO:0051028">
    <property type="term" value="P:mRNA transport"/>
    <property type="evidence" value="ECO:0007669"/>
    <property type="project" value="UniProtKB-KW"/>
</dbReference>
<dbReference type="Pfam" id="PF21240">
    <property type="entry name" value="Nup98_GLEBS"/>
    <property type="match status" value="6"/>
</dbReference>
<keyword evidence="11" id="KW-0539">Nucleus</keyword>
<evidence type="ECO:0000256" key="11">
    <source>
        <dbReference type="ARBA" id="ARBA00023242"/>
    </source>
</evidence>
<dbReference type="Gene3D" id="1.25.40.690">
    <property type="match status" value="1"/>
</dbReference>
<evidence type="ECO:0000256" key="2">
    <source>
        <dbReference type="ARBA" id="ARBA00004620"/>
    </source>
</evidence>
<dbReference type="GO" id="GO:0017056">
    <property type="term" value="F:structural constituent of nuclear pore"/>
    <property type="evidence" value="ECO:0007669"/>
    <property type="project" value="InterPro"/>
</dbReference>
<evidence type="ECO:0000256" key="6">
    <source>
        <dbReference type="ARBA" id="ARBA00022813"/>
    </source>
</evidence>
<dbReference type="InterPro" id="IPR021967">
    <property type="entry name" value="Nup98_C"/>
</dbReference>
<dbReference type="PANTHER" id="PTHR23198:SF6">
    <property type="entry name" value="NUCLEAR PORE COMPLEX PROTEIN NUP98-NUP96"/>
    <property type="match status" value="1"/>
</dbReference>
<dbReference type="PANTHER" id="PTHR23198">
    <property type="entry name" value="NUCLEOPORIN"/>
    <property type="match status" value="1"/>
</dbReference>
<comment type="subcellular location">
    <subcellularLocation>
        <location evidence="2">Nucleus membrane</location>
        <topology evidence="2">Peripheral membrane protein</topology>
        <orientation evidence="2">Nucleoplasmic side</orientation>
    </subcellularLocation>
    <subcellularLocation>
        <location evidence="1">Nucleus</location>
        <location evidence="1">Nuclear pore complex</location>
    </subcellularLocation>
</comment>
<organism evidence="14 15">
    <name type="scientific">Dinothrombium tinctorium</name>
    <dbReference type="NCBI Taxonomy" id="1965070"/>
    <lineage>
        <taxon>Eukaryota</taxon>
        <taxon>Metazoa</taxon>
        <taxon>Ecdysozoa</taxon>
        <taxon>Arthropoda</taxon>
        <taxon>Chelicerata</taxon>
        <taxon>Arachnida</taxon>
        <taxon>Acari</taxon>
        <taxon>Acariformes</taxon>
        <taxon>Trombidiformes</taxon>
        <taxon>Prostigmata</taxon>
        <taxon>Anystina</taxon>
        <taxon>Parasitengona</taxon>
        <taxon>Trombidioidea</taxon>
        <taxon>Trombidiidae</taxon>
        <taxon>Dinothrombium</taxon>
    </lineage>
</organism>
<feature type="compositionally biased region" description="Low complexity" evidence="12">
    <location>
        <begin position="609"/>
        <end position="618"/>
    </location>
</feature>
<dbReference type="GO" id="GO:0008139">
    <property type="term" value="F:nuclear localization sequence binding"/>
    <property type="evidence" value="ECO:0007669"/>
    <property type="project" value="TreeGrafter"/>
</dbReference>
<protein>
    <recommendedName>
        <fullName evidence="4">Nuclear pore complex protein Nup98-Nup96</fullName>
    </recommendedName>
</protein>
<comment type="caution">
    <text evidence="14">The sequence shown here is derived from an EMBL/GenBank/DDBJ whole genome shotgun (WGS) entry which is preliminary data.</text>
</comment>
<evidence type="ECO:0000256" key="10">
    <source>
        <dbReference type="ARBA" id="ARBA00023132"/>
    </source>
</evidence>
<keyword evidence="8" id="KW-0653">Protein transport</keyword>
<dbReference type="Pfam" id="PF04096">
    <property type="entry name" value="Nucleoporin2"/>
    <property type="match status" value="1"/>
</dbReference>
<dbReference type="Pfam" id="PF12110">
    <property type="entry name" value="Nup96"/>
    <property type="match status" value="2"/>
</dbReference>
<dbReference type="STRING" id="1965070.A0A443R8Q0"/>
<comment type="similarity">
    <text evidence="3">Belongs to the nucleoporin GLFG family.</text>
</comment>
<dbReference type="OrthoDB" id="3797628at2759"/>
<evidence type="ECO:0000256" key="4">
    <source>
        <dbReference type="ARBA" id="ARBA00013472"/>
    </source>
</evidence>
<accession>A0A443R8Q0</accession>
<dbReference type="InterPro" id="IPR007230">
    <property type="entry name" value="Nup98_auto-Pept-S59_dom"/>
</dbReference>
<dbReference type="Proteomes" id="UP000285301">
    <property type="component" value="Unassembled WGS sequence"/>
</dbReference>
<keyword evidence="10" id="KW-0906">Nuclear pore complex</keyword>
<feature type="domain" description="Peptidase S59" evidence="13">
    <location>
        <begin position="1181"/>
        <end position="1324"/>
    </location>
</feature>
<feature type="region of interest" description="Disordered" evidence="12">
    <location>
        <begin position="595"/>
        <end position="618"/>
    </location>
</feature>
<gene>
    <name evidence="14" type="ORF">B4U79_02490</name>
</gene>
<dbReference type="GO" id="GO:0031965">
    <property type="term" value="C:nuclear membrane"/>
    <property type="evidence" value="ECO:0007669"/>
    <property type="project" value="UniProtKB-SubCell"/>
</dbReference>
<evidence type="ECO:0000256" key="5">
    <source>
        <dbReference type="ARBA" id="ARBA00022448"/>
    </source>
</evidence>
<dbReference type="PROSITE" id="PS51434">
    <property type="entry name" value="NUP_C"/>
    <property type="match status" value="1"/>
</dbReference>
<dbReference type="FunFam" id="1.10.10.2360:FF:000001">
    <property type="entry name" value="Nuclear pore complex protein Nup98-Nup96"/>
    <property type="match status" value="4"/>
</dbReference>
<evidence type="ECO:0000313" key="15">
    <source>
        <dbReference type="Proteomes" id="UP000285301"/>
    </source>
</evidence>
<evidence type="ECO:0000256" key="12">
    <source>
        <dbReference type="SAM" id="MobiDB-lite"/>
    </source>
</evidence>
<evidence type="ECO:0000256" key="3">
    <source>
        <dbReference type="ARBA" id="ARBA00008926"/>
    </source>
</evidence>
<feature type="compositionally biased region" description="Basic and acidic residues" evidence="12">
    <location>
        <begin position="1111"/>
        <end position="1138"/>
    </location>
</feature>
<dbReference type="GO" id="GO:0003723">
    <property type="term" value="F:RNA binding"/>
    <property type="evidence" value="ECO:0007669"/>
    <property type="project" value="TreeGrafter"/>
</dbReference>
<evidence type="ECO:0000259" key="13">
    <source>
        <dbReference type="PROSITE" id="PS51434"/>
    </source>
</evidence>
<keyword evidence="5" id="KW-0813">Transport</keyword>
<dbReference type="GO" id="GO:0006606">
    <property type="term" value="P:protein import into nucleus"/>
    <property type="evidence" value="ECO:0007669"/>
    <property type="project" value="TreeGrafter"/>
</dbReference>
<dbReference type="Gene3D" id="3.30.1610.10">
    <property type="entry name" value="Peptidase S59, nucleoporin"/>
    <property type="match status" value="1"/>
</dbReference>
<keyword evidence="9" id="KW-0811">Translocation</keyword>
<feature type="region of interest" description="Disordered" evidence="12">
    <location>
        <begin position="1110"/>
        <end position="1138"/>
    </location>
</feature>
<keyword evidence="15" id="KW-1185">Reference proteome</keyword>
<dbReference type="InterPro" id="IPR036903">
    <property type="entry name" value="Nup98_auto-Pept-S59_dom_sf"/>
</dbReference>
<evidence type="ECO:0000256" key="7">
    <source>
        <dbReference type="ARBA" id="ARBA00022816"/>
    </source>
</evidence>
<dbReference type="Gene3D" id="1.10.10.2360">
    <property type="match status" value="6"/>
</dbReference>
<reference evidence="14 15" key="1">
    <citation type="journal article" date="2018" name="Gigascience">
        <title>Genomes of trombidid mites reveal novel predicted allergens and laterally-transferred genes associated with secondary metabolism.</title>
        <authorList>
            <person name="Dong X."/>
            <person name="Chaisiri K."/>
            <person name="Xia D."/>
            <person name="Armstrong S.D."/>
            <person name="Fang Y."/>
            <person name="Donnelly M.J."/>
            <person name="Kadowaki T."/>
            <person name="McGarry J.W."/>
            <person name="Darby A.C."/>
            <person name="Makepeace B.L."/>
        </authorList>
    </citation>
    <scope>NUCLEOTIDE SEQUENCE [LARGE SCALE GENOMIC DNA]</scope>
    <source>
        <strain evidence="14">UoL-WK</strain>
    </source>
</reference>
<dbReference type="SUPFAM" id="SSF82215">
    <property type="entry name" value="C-terminal autoproteolytic domain of nucleoporin nup98"/>
    <property type="match status" value="1"/>
</dbReference>
<name>A0A443R8Q0_9ACAR</name>
<dbReference type="GO" id="GO:0034398">
    <property type="term" value="P:telomere tethering at nuclear periphery"/>
    <property type="evidence" value="ECO:0007669"/>
    <property type="project" value="TreeGrafter"/>
</dbReference>
<evidence type="ECO:0000256" key="9">
    <source>
        <dbReference type="ARBA" id="ARBA00023010"/>
    </source>
</evidence>
<evidence type="ECO:0000256" key="1">
    <source>
        <dbReference type="ARBA" id="ARBA00004567"/>
    </source>
</evidence>
<dbReference type="InterPro" id="IPR037665">
    <property type="entry name" value="Nucleoporin_S59-like"/>
</dbReference>
<sequence>MFDDKQPTNFSCLQPYLFPNPQIADSPTSTVSFTLGPLSSVKLPINGTPIGFKPNLVVDLVYSSIIYKYQCLTCMPEYEAKSLEELRYEDYRLNRHLTLQFFPSKSSFKFEFPNCSNATFYREAPFGTIIKFAPLLAVGIECTNVKSVSHVIFDDKQSLIFGCPPRSSSTDISMDAVPTSKLSFTFGLPSNFELTTKGITSKSNIVDLVYSSIIFKYQCLTCMPEYEAKSLEELRYEDYRLNRNLTLQFFPSKSSFKLEALNYSNDIFYRKTPFGTTLKFAALLTVGIEYTQVNYEQCITCMPEYETKSLEELRYEDYSANRKGVKDKIFLGLPFDSTTTQPAVIQQAPVGTTIKFTPLVGSDTMFWNGVNTNVSLHHQYITCMPAYETKSLEELRYEDYLANRKGVKDKTVLGSPFDSTTTQPTVKKQAQVDTTIKFTPLVGSDTMSKNGVTINVNTLHQCITCMPEYETTSLEELRHENYEANRNGFKIETILSSKAETSVFNPRNGEQKTVSFSSKTIENPYGNLFYTTNASAFGAPAGFGAVSSTPGTTFGALQTQPQQNSLFGGTSTAFGSTGGTGLFGTQQPSIFGSTGTQSTPGFGSGGTSTFGSTSTSLFGTPSTSTQSLFGASKFGSTLGSPFGSTTTQPTVMQQAPVGTTIKFTPLVGSDTMLKNGVNTNISTHHQCITCMREYETKSLEELRFEDYQANRKGPQVGTVFGSTAGTSLFNPSTSVSFNTGSSGGLFGAGKTTFGTTPTTTSTTSIFNPSFNKPVGFSATGTSPFGAVQPQQQQTSIFGQTSTSSFTSPNFFSGTQNNAQKSVFGATTTQPSLFNTSTTNTGLGKTNLFGNQTQSFTGFSFNPTTTSTSLFSSQPSLFSGTANTTTANKTPMFSFPSQPLGVQQPTSLGGVTGTGPSLFNTGGNLFSTGTSMFNTGANMGTSLFSGTSLPPTQNQASPMSLQQLSASTQPSNTDLLLGRLQVLPYGNSPLFQNNLKNPPSSPLKFTTDPKTLSQYKVNFQNSSSQKLPRSPTVMNKNVSLLFDGLEDENPDDKKTALDIFVPRKNVKKLVLKSKENINKNNSELSDSIKLPSPEPINSLPQINLRSSLNESFSKDTPAETTMRDFFKGNENSDKRKNSDTFKVASHLNISGSSLPDDDEVSDSIGLSVRTPPPSKCGVILTRSDYYTIPSLQELESLYDPVNDTCIVDKFTVGRQDYGSIYWEGPFDVIGLNLDEIVHIRRKEVIVYPDDDCKPQIGKGLNRPAQITLHQVWPVDKTTHEIIRDADRLRTMKYAEKVENATVKLGATFKEYRPDTGTWVFTVKHFSKYGLLDEDEEGEKGTEKTTVDEAMEDVGSQGVNNTIKFRSGQEFDRQSFAEQYKENEPLNSCEQVPLRSFDGGEKEIKLFHPFSEKEKRLSKVDEIEDIIKEELLLPTVPDKYTLMRSVMFDEEDEEIDISIRVPRKSKKITHLYEPSISESLMKPVVIEKPASRTKRDIVFNAVLFPLQNKVVCDISAFCCTPVCRVNFFNGTNNYITTNGGKITVNRLNLIPEVSNDDLRFDIQLKEQSYLISSTNEIPFIETRKLTSNPYNIRHLEKLVKACFAEVTMQDEYGRQQERLNHIIDWLCDRNKAFKKPKNVLQCILFYLAANDVKNAIDIALKGKYANLALLLCSGDNVYNKEVLLMQLDSWKQSRADEHIDEDLLKLYILLAGSIKWQLSSGKEIDVLENLTWTQQLALMLLYMTHNGLSDCVSSLTAKTNDVEYHILSEHSPWITLSAAENELEAWFLHQSLQSYDVISNCKESDVLHGMLAASLISRSVQWACFVACHIRDDIMREHAINEIISRSAPYLTESEEKWLINSLLIGKYYLAKAKAIYYKSRFDYPKAAVHMLECGDWFESHCILMEHIFPELVINDQLDVLRELIDKLKAHSDIIPDWFINGAHIYEVYCDVVQNKTIGDTPITFNIHMMKCTNKRQVLCQSEMARKVSLLQLELTGGNFSLNTPIPDDYVLKELKHNCRNLLQELSK</sequence>
<dbReference type="EMBL" id="NCKU01001625">
    <property type="protein sequence ID" value="RWS11632.1"/>
    <property type="molecule type" value="Genomic_DNA"/>
</dbReference>
<proteinExistence type="inferred from homology"/>
<evidence type="ECO:0000256" key="8">
    <source>
        <dbReference type="ARBA" id="ARBA00022927"/>
    </source>
</evidence>
<dbReference type="GO" id="GO:0000973">
    <property type="term" value="P:post-transcriptional tethering of RNA polymerase II gene DNA at nuclear periphery"/>
    <property type="evidence" value="ECO:0007669"/>
    <property type="project" value="TreeGrafter"/>
</dbReference>
<keyword evidence="6" id="KW-0068">Autocatalytic cleavage</keyword>
<keyword evidence="7" id="KW-0509">mRNA transport</keyword>
<dbReference type="GO" id="GO:0006405">
    <property type="term" value="P:RNA export from nucleus"/>
    <property type="evidence" value="ECO:0007669"/>
    <property type="project" value="TreeGrafter"/>
</dbReference>
<evidence type="ECO:0000313" key="14">
    <source>
        <dbReference type="EMBL" id="RWS11632.1"/>
    </source>
</evidence>